<dbReference type="AlphaFoldDB" id="X0JFC9"/>
<dbReference type="HOGENOM" id="CLU_2306313_0_0_1"/>
<reference evidence="1" key="2">
    <citation type="submission" date="2012-05" db="EMBL/GenBank/DDBJ databases">
        <title>The Genome Annotation of Fusarium oxysporum PHW808.</title>
        <authorList>
            <consortium name="The Broad Institute Genomics Platform"/>
            <person name="Ma L.-J."/>
            <person name="Corby-Kistler H."/>
            <person name="Broz K."/>
            <person name="Gale L.R."/>
            <person name="Jonkers W."/>
            <person name="O'Donnell K."/>
            <person name="Ploetz R."/>
            <person name="Steinberg C."/>
            <person name="Schwartz D.C."/>
            <person name="VanEtten H."/>
            <person name="Zhou S."/>
            <person name="Young S.K."/>
            <person name="Zeng Q."/>
            <person name="Gargeya S."/>
            <person name="Fitzgerald M."/>
            <person name="Abouelleil A."/>
            <person name="Alvarado L."/>
            <person name="Chapman S.B."/>
            <person name="Gainer-Dewar J."/>
            <person name="Goldberg J."/>
            <person name="Griggs A."/>
            <person name="Gujja S."/>
            <person name="Hansen M."/>
            <person name="Howarth C."/>
            <person name="Imamovic A."/>
            <person name="Ireland A."/>
            <person name="Larimer J."/>
            <person name="McCowan C."/>
            <person name="Murphy C."/>
            <person name="Pearson M."/>
            <person name="Poon T.W."/>
            <person name="Priest M."/>
            <person name="Roberts A."/>
            <person name="Saif S."/>
            <person name="Shea T."/>
            <person name="Sykes S."/>
            <person name="Wortman J."/>
            <person name="Nusbaum C."/>
            <person name="Birren B."/>
        </authorList>
    </citation>
    <scope>NUCLEOTIDE SEQUENCE</scope>
    <source>
        <strain evidence="1">54008</strain>
    </source>
</reference>
<dbReference type="Proteomes" id="UP000030676">
    <property type="component" value="Unassembled WGS sequence"/>
</dbReference>
<name>X0JFC9_FUSOX</name>
<dbReference type="EMBL" id="JH658814">
    <property type="protein sequence ID" value="EXL83729.1"/>
    <property type="molecule type" value="Genomic_DNA"/>
</dbReference>
<evidence type="ECO:0000313" key="1">
    <source>
        <dbReference type="EMBL" id="EXL83729.1"/>
    </source>
</evidence>
<gene>
    <name evidence="1" type="ORF">FOPG_03786</name>
</gene>
<reference evidence="1" key="1">
    <citation type="submission" date="2011-11" db="EMBL/GenBank/DDBJ databases">
        <title>The Genome Sequence of Fusarium oxysporum PHW808.</title>
        <authorList>
            <consortium name="The Broad Institute Genome Sequencing Platform"/>
            <person name="Ma L.-J."/>
            <person name="Gale L.R."/>
            <person name="Schwartz D.C."/>
            <person name="Zhou S."/>
            <person name="Corby-Kistler H."/>
            <person name="Young S.K."/>
            <person name="Zeng Q."/>
            <person name="Gargeya S."/>
            <person name="Fitzgerald M."/>
            <person name="Haas B."/>
            <person name="Abouelleil A."/>
            <person name="Alvarado L."/>
            <person name="Arachchi H.M."/>
            <person name="Berlin A."/>
            <person name="Brown A."/>
            <person name="Chapman S.B."/>
            <person name="Chen Z."/>
            <person name="Dunbar C."/>
            <person name="Freedman E."/>
            <person name="Gearin G."/>
            <person name="Goldberg J."/>
            <person name="Griggs A."/>
            <person name="Gujja S."/>
            <person name="Heiman D."/>
            <person name="Howarth C."/>
            <person name="Larson L."/>
            <person name="Lui A."/>
            <person name="MacDonald P.J.P."/>
            <person name="Montmayeur A."/>
            <person name="Murphy C."/>
            <person name="Neiman D."/>
            <person name="Pearson M."/>
            <person name="Priest M."/>
            <person name="Roberts A."/>
            <person name="Saif S."/>
            <person name="Shea T."/>
            <person name="Shenoy N."/>
            <person name="Sisk P."/>
            <person name="Stolte C."/>
            <person name="Sykes S."/>
            <person name="Wortman J."/>
            <person name="Nusbaum C."/>
            <person name="Birren B."/>
        </authorList>
    </citation>
    <scope>NUCLEOTIDE SEQUENCE [LARGE SCALE GENOMIC DNA]</scope>
    <source>
        <strain evidence="1">54008</strain>
    </source>
</reference>
<sequence length="100" mass="11131">MDIPSFQTSLGRNSLLPSLHRNYDLVAILKLLLRHQGGPRLAQGQRCCRLLQLSLDLEAPGILAQNRSWRAEAEYTWSSCLWSVSLVTRGSISAFCSEAS</sequence>
<protein>
    <submittedName>
        <fullName evidence="1">Uncharacterized protein</fullName>
    </submittedName>
</protein>
<organism evidence="1">
    <name type="scientific">Fusarium oxysporum f. sp. conglutinans race 2 54008</name>
    <dbReference type="NCBI Taxonomy" id="1089457"/>
    <lineage>
        <taxon>Eukaryota</taxon>
        <taxon>Fungi</taxon>
        <taxon>Dikarya</taxon>
        <taxon>Ascomycota</taxon>
        <taxon>Pezizomycotina</taxon>
        <taxon>Sordariomycetes</taxon>
        <taxon>Hypocreomycetidae</taxon>
        <taxon>Hypocreales</taxon>
        <taxon>Nectriaceae</taxon>
        <taxon>Fusarium</taxon>
        <taxon>Fusarium oxysporum species complex</taxon>
    </lineage>
</organism>
<accession>X0JFC9</accession>
<proteinExistence type="predicted"/>